<keyword evidence="2" id="KW-1185">Reference proteome</keyword>
<evidence type="ECO:0000313" key="2">
    <source>
        <dbReference type="Proteomes" id="UP001430953"/>
    </source>
</evidence>
<name>A0AAW2GPD3_9HYME</name>
<reference evidence="1 2" key="1">
    <citation type="submission" date="2023-03" db="EMBL/GenBank/DDBJ databases">
        <title>High recombination rates correlate with genetic variation in Cardiocondyla obscurior ants.</title>
        <authorList>
            <person name="Errbii M."/>
        </authorList>
    </citation>
    <scope>NUCLEOTIDE SEQUENCE [LARGE SCALE GENOMIC DNA]</scope>
    <source>
        <strain evidence="1">Alpha-2009</strain>
        <tissue evidence="1">Whole body</tissue>
    </source>
</reference>
<accession>A0AAW2GPD3</accession>
<evidence type="ECO:0000313" key="1">
    <source>
        <dbReference type="EMBL" id="KAL0129102.1"/>
    </source>
</evidence>
<dbReference type="Proteomes" id="UP001430953">
    <property type="component" value="Unassembled WGS sequence"/>
</dbReference>
<gene>
    <name evidence="1" type="ORF">PUN28_004057</name>
</gene>
<protein>
    <submittedName>
        <fullName evidence="1">Uncharacterized protein</fullName>
    </submittedName>
</protein>
<proteinExistence type="predicted"/>
<organism evidence="1 2">
    <name type="scientific">Cardiocondyla obscurior</name>
    <dbReference type="NCBI Taxonomy" id="286306"/>
    <lineage>
        <taxon>Eukaryota</taxon>
        <taxon>Metazoa</taxon>
        <taxon>Ecdysozoa</taxon>
        <taxon>Arthropoda</taxon>
        <taxon>Hexapoda</taxon>
        <taxon>Insecta</taxon>
        <taxon>Pterygota</taxon>
        <taxon>Neoptera</taxon>
        <taxon>Endopterygota</taxon>
        <taxon>Hymenoptera</taxon>
        <taxon>Apocrita</taxon>
        <taxon>Aculeata</taxon>
        <taxon>Formicoidea</taxon>
        <taxon>Formicidae</taxon>
        <taxon>Myrmicinae</taxon>
        <taxon>Cardiocondyla</taxon>
    </lineage>
</organism>
<sequence>MKQTDRKLSRRLFVYNRGLAVGKKRRSRCRYGKENTKSRRGEKLICGEEKKSHRYGNQ</sequence>
<dbReference type="AlphaFoldDB" id="A0AAW2GPD3"/>
<dbReference type="EMBL" id="JADYXP020000003">
    <property type="protein sequence ID" value="KAL0129102.1"/>
    <property type="molecule type" value="Genomic_DNA"/>
</dbReference>
<comment type="caution">
    <text evidence="1">The sequence shown here is derived from an EMBL/GenBank/DDBJ whole genome shotgun (WGS) entry which is preliminary data.</text>
</comment>